<dbReference type="AlphaFoldDB" id="A0A9D4Q988"/>
<comment type="caution">
    <text evidence="1">The sequence shown here is derived from an EMBL/GenBank/DDBJ whole genome shotgun (WGS) entry which is preliminary data.</text>
</comment>
<reference evidence="1" key="1">
    <citation type="journal article" date="2020" name="Cell">
        <title>Large-Scale Comparative Analyses of Tick Genomes Elucidate Their Genetic Diversity and Vector Capacities.</title>
        <authorList>
            <consortium name="Tick Genome and Microbiome Consortium (TIGMIC)"/>
            <person name="Jia N."/>
            <person name="Wang J."/>
            <person name="Shi W."/>
            <person name="Du L."/>
            <person name="Sun Y."/>
            <person name="Zhan W."/>
            <person name="Jiang J.F."/>
            <person name="Wang Q."/>
            <person name="Zhang B."/>
            <person name="Ji P."/>
            <person name="Bell-Sakyi L."/>
            <person name="Cui X.M."/>
            <person name="Yuan T.T."/>
            <person name="Jiang B.G."/>
            <person name="Yang W.F."/>
            <person name="Lam T.T."/>
            <person name="Chang Q.C."/>
            <person name="Ding S.J."/>
            <person name="Wang X.J."/>
            <person name="Zhu J.G."/>
            <person name="Ruan X.D."/>
            <person name="Zhao L."/>
            <person name="Wei J.T."/>
            <person name="Ye R.Z."/>
            <person name="Que T.C."/>
            <person name="Du C.H."/>
            <person name="Zhou Y.H."/>
            <person name="Cheng J.X."/>
            <person name="Dai P.F."/>
            <person name="Guo W.B."/>
            <person name="Han X.H."/>
            <person name="Huang E.J."/>
            <person name="Li L.F."/>
            <person name="Wei W."/>
            <person name="Gao Y.C."/>
            <person name="Liu J.Z."/>
            <person name="Shao H.Z."/>
            <person name="Wang X."/>
            <person name="Wang C.C."/>
            <person name="Yang T.C."/>
            <person name="Huo Q.B."/>
            <person name="Li W."/>
            <person name="Chen H.Y."/>
            <person name="Chen S.E."/>
            <person name="Zhou L.G."/>
            <person name="Ni X.B."/>
            <person name="Tian J.H."/>
            <person name="Sheng Y."/>
            <person name="Liu T."/>
            <person name="Pan Y.S."/>
            <person name="Xia L.Y."/>
            <person name="Li J."/>
            <person name="Zhao F."/>
            <person name="Cao W.C."/>
        </authorList>
    </citation>
    <scope>NUCLEOTIDE SEQUENCE</scope>
    <source>
        <strain evidence="1">Rsan-2018</strain>
    </source>
</reference>
<gene>
    <name evidence="1" type="ORF">HPB52_009146</name>
</gene>
<evidence type="ECO:0000313" key="2">
    <source>
        <dbReference type="Proteomes" id="UP000821837"/>
    </source>
</evidence>
<name>A0A9D4Q988_RHISA</name>
<evidence type="ECO:0000313" key="1">
    <source>
        <dbReference type="EMBL" id="KAH7972205.1"/>
    </source>
</evidence>
<accession>A0A9D4Q988</accession>
<keyword evidence="2" id="KW-1185">Reference proteome</keyword>
<protein>
    <submittedName>
        <fullName evidence="1">Uncharacterized protein</fullName>
    </submittedName>
</protein>
<dbReference type="EMBL" id="JABSTV010001247">
    <property type="protein sequence ID" value="KAH7972205.1"/>
    <property type="molecule type" value="Genomic_DNA"/>
</dbReference>
<dbReference type="Proteomes" id="UP000821837">
    <property type="component" value="Chromosome 11"/>
</dbReference>
<organism evidence="1 2">
    <name type="scientific">Rhipicephalus sanguineus</name>
    <name type="common">Brown dog tick</name>
    <name type="synonym">Ixodes sanguineus</name>
    <dbReference type="NCBI Taxonomy" id="34632"/>
    <lineage>
        <taxon>Eukaryota</taxon>
        <taxon>Metazoa</taxon>
        <taxon>Ecdysozoa</taxon>
        <taxon>Arthropoda</taxon>
        <taxon>Chelicerata</taxon>
        <taxon>Arachnida</taxon>
        <taxon>Acari</taxon>
        <taxon>Parasitiformes</taxon>
        <taxon>Ixodida</taxon>
        <taxon>Ixodoidea</taxon>
        <taxon>Ixodidae</taxon>
        <taxon>Rhipicephalinae</taxon>
        <taxon>Rhipicephalus</taxon>
        <taxon>Rhipicephalus</taxon>
    </lineage>
</organism>
<reference evidence="1" key="2">
    <citation type="submission" date="2021-09" db="EMBL/GenBank/DDBJ databases">
        <authorList>
            <person name="Jia N."/>
            <person name="Wang J."/>
            <person name="Shi W."/>
            <person name="Du L."/>
            <person name="Sun Y."/>
            <person name="Zhan W."/>
            <person name="Jiang J."/>
            <person name="Wang Q."/>
            <person name="Zhang B."/>
            <person name="Ji P."/>
            <person name="Sakyi L.B."/>
            <person name="Cui X."/>
            <person name="Yuan T."/>
            <person name="Jiang B."/>
            <person name="Yang W."/>
            <person name="Lam T.T.-Y."/>
            <person name="Chang Q."/>
            <person name="Ding S."/>
            <person name="Wang X."/>
            <person name="Zhu J."/>
            <person name="Ruan X."/>
            <person name="Zhao L."/>
            <person name="Wei J."/>
            <person name="Que T."/>
            <person name="Du C."/>
            <person name="Cheng J."/>
            <person name="Dai P."/>
            <person name="Han X."/>
            <person name="Huang E."/>
            <person name="Gao Y."/>
            <person name="Liu J."/>
            <person name="Shao H."/>
            <person name="Ye R."/>
            <person name="Li L."/>
            <person name="Wei W."/>
            <person name="Wang X."/>
            <person name="Wang C."/>
            <person name="Huo Q."/>
            <person name="Li W."/>
            <person name="Guo W."/>
            <person name="Chen H."/>
            <person name="Chen S."/>
            <person name="Zhou L."/>
            <person name="Zhou L."/>
            <person name="Ni X."/>
            <person name="Tian J."/>
            <person name="Zhou Y."/>
            <person name="Sheng Y."/>
            <person name="Liu T."/>
            <person name="Pan Y."/>
            <person name="Xia L."/>
            <person name="Li J."/>
            <person name="Zhao F."/>
            <person name="Cao W."/>
        </authorList>
    </citation>
    <scope>NUCLEOTIDE SEQUENCE</scope>
    <source>
        <strain evidence="1">Rsan-2018</strain>
        <tissue evidence="1">Larvae</tissue>
    </source>
</reference>
<proteinExistence type="predicted"/>
<sequence>MVPHHSPLPISILTAHDQHQAPPTSSSTKASAAHWTLLGHGGTSGMRTSDDPFVCLVQSGNCCTTVWQQRASAPPTPFRAEVSRDAVPVTSLSAKFSRNKSTAQVLPFLCDRLPQRIGRAAAVGSCGQSFLQHAPDIFYGIQVGATWRPLELANSMFF</sequence>